<feature type="transmembrane region" description="Helical" evidence="7">
    <location>
        <begin position="205"/>
        <end position="230"/>
    </location>
</feature>
<feature type="domain" description="ABC transmembrane type-1" evidence="8">
    <location>
        <begin position="95"/>
        <end position="284"/>
    </location>
</feature>
<dbReference type="SUPFAM" id="SSF161098">
    <property type="entry name" value="MetI-like"/>
    <property type="match status" value="1"/>
</dbReference>
<keyword evidence="6 7" id="KW-0472">Membrane</keyword>
<dbReference type="eggNOG" id="COG0395">
    <property type="taxonomic scope" value="Bacteria"/>
</dbReference>
<evidence type="ECO:0000313" key="9">
    <source>
        <dbReference type="EMBL" id="CBV42672.1"/>
    </source>
</evidence>
<dbReference type="InterPro" id="IPR000515">
    <property type="entry name" value="MetI-like"/>
</dbReference>
<dbReference type="EMBL" id="FN869568">
    <property type="protein sequence ID" value="CBV42672.1"/>
    <property type="molecule type" value="Genomic_DNA"/>
</dbReference>
<feature type="transmembrane region" description="Helical" evidence="7">
    <location>
        <begin position="130"/>
        <end position="151"/>
    </location>
</feature>
<sequence>MNVQRMQGSERADTALATSKRWGSNLSIRWLENKILLAITLIGAAIWIFPLYWAFVTSIRDEDHVVSENAGILPDMFNLTAYVESIFNTSILTWYVNSIGTSLIITVLVLISGMMCAYALSQMRFPGRRILYGVVMASFMIPTQALVVTQFVLMNDMGLVNTWAGIILPQLIVPVVIIVYKQFFDAVPKEMREAVLLDGGGEYTLLFKVYLPLNWGITTALAIITFIMAWNQFFWPFLVITSEDMMTIPVGITQVRDTFGVSYARVMAVALLGAAPVAIAYLIFQKKVTEAVMISSGVKG</sequence>
<proteinExistence type="inferred from homology"/>
<evidence type="ECO:0000256" key="3">
    <source>
        <dbReference type="ARBA" id="ARBA00022475"/>
    </source>
</evidence>
<comment type="similarity">
    <text evidence="7">Belongs to the binding-protein-dependent transport system permease family.</text>
</comment>
<evidence type="ECO:0000313" key="10">
    <source>
        <dbReference type="Proteomes" id="UP000008707"/>
    </source>
</evidence>
<dbReference type="KEGG" id="hel:HELO_2788"/>
<dbReference type="InterPro" id="IPR035906">
    <property type="entry name" value="MetI-like_sf"/>
</dbReference>
<dbReference type="PANTHER" id="PTHR43744:SF12">
    <property type="entry name" value="ABC TRANSPORTER PERMEASE PROTEIN MG189-RELATED"/>
    <property type="match status" value="1"/>
</dbReference>
<gene>
    <name evidence="9" type="ordered locus">HELO_2788</name>
</gene>
<evidence type="ECO:0000256" key="4">
    <source>
        <dbReference type="ARBA" id="ARBA00022692"/>
    </source>
</evidence>
<dbReference type="GO" id="GO:0005886">
    <property type="term" value="C:plasma membrane"/>
    <property type="evidence" value="ECO:0007669"/>
    <property type="project" value="UniProtKB-SubCell"/>
</dbReference>
<keyword evidence="4 7" id="KW-0812">Transmembrane</keyword>
<dbReference type="Pfam" id="PF00528">
    <property type="entry name" value="BPD_transp_1"/>
    <property type="match status" value="1"/>
</dbReference>
<dbReference type="CDD" id="cd06261">
    <property type="entry name" value="TM_PBP2"/>
    <property type="match status" value="1"/>
</dbReference>
<dbReference type="Proteomes" id="UP000008707">
    <property type="component" value="Chromosome"/>
</dbReference>
<comment type="subcellular location">
    <subcellularLocation>
        <location evidence="1 7">Cell membrane</location>
        <topology evidence="1 7">Multi-pass membrane protein</topology>
    </subcellularLocation>
</comment>
<evidence type="ECO:0000256" key="1">
    <source>
        <dbReference type="ARBA" id="ARBA00004651"/>
    </source>
</evidence>
<dbReference type="PANTHER" id="PTHR43744">
    <property type="entry name" value="ABC TRANSPORTER PERMEASE PROTEIN MG189-RELATED-RELATED"/>
    <property type="match status" value="1"/>
</dbReference>
<dbReference type="AlphaFoldDB" id="E1V3J3"/>
<evidence type="ECO:0000259" key="8">
    <source>
        <dbReference type="PROSITE" id="PS50928"/>
    </source>
</evidence>
<evidence type="ECO:0000256" key="7">
    <source>
        <dbReference type="RuleBase" id="RU363032"/>
    </source>
</evidence>
<accession>E1V3J3</accession>
<evidence type="ECO:0000256" key="2">
    <source>
        <dbReference type="ARBA" id="ARBA00022448"/>
    </source>
</evidence>
<dbReference type="Gene3D" id="1.10.3720.10">
    <property type="entry name" value="MetI-like"/>
    <property type="match status" value="1"/>
</dbReference>
<feature type="transmembrane region" description="Helical" evidence="7">
    <location>
        <begin position="35"/>
        <end position="55"/>
    </location>
</feature>
<organism evidence="9 10">
    <name type="scientific">Halomonas elongata (strain ATCC 33173 / DSM 2581 / NBRC 15536 / NCIMB 2198 / 1H9)</name>
    <dbReference type="NCBI Taxonomy" id="768066"/>
    <lineage>
        <taxon>Bacteria</taxon>
        <taxon>Pseudomonadati</taxon>
        <taxon>Pseudomonadota</taxon>
        <taxon>Gammaproteobacteria</taxon>
        <taxon>Oceanospirillales</taxon>
        <taxon>Halomonadaceae</taxon>
        <taxon>Halomonas</taxon>
    </lineage>
</organism>
<feature type="transmembrane region" description="Helical" evidence="7">
    <location>
        <begin position="163"/>
        <end position="184"/>
    </location>
</feature>
<feature type="transmembrane region" description="Helical" evidence="7">
    <location>
        <begin position="263"/>
        <end position="284"/>
    </location>
</feature>
<evidence type="ECO:0000256" key="6">
    <source>
        <dbReference type="ARBA" id="ARBA00023136"/>
    </source>
</evidence>
<keyword evidence="2 7" id="KW-0813">Transport</keyword>
<protein>
    <submittedName>
        <fullName evidence="9">ABC-type transport system permease protein</fullName>
    </submittedName>
</protein>
<feature type="transmembrane region" description="Helical" evidence="7">
    <location>
        <begin position="94"/>
        <end position="118"/>
    </location>
</feature>
<dbReference type="GO" id="GO:0055085">
    <property type="term" value="P:transmembrane transport"/>
    <property type="evidence" value="ECO:0007669"/>
    <property type="project" value="InterPro"/>
</dbReference>
<dbReference type="STRING" id="768066.HELO_2788"/>
<reference evidence="10" key="1">
    <citation type="journal article" date="2011" name="Environ. Microbiol.">
        <title>A blueprint of ectoine metabolism from the genome of the industrial producer Halomonas elongata DSM 2581(T).</title>
        <authorList>
            <person name="Schwibbert K."/>
            <person name="Marin-Sanguino A."/>
            <person name="Bagyan I."/>
            <person name="Heidrich G."/>
            <person name="Lentzen G."/>
            <person name="Seitz H."/>
            <person name="Rampp M."/>
            <person name="Schuster S.C."/>
            <person name="Klenk H.P."/>
            <person name="Pfeiffer F."/>
            <person name="Oesterhelt D."/>
            <person name="Kunte H.J."/>
        </authorList>
    </citation>
    <scope>NUCLEOTIDE SEQUENCE [LARGE SCALE GENOMIC DNA]</scope>
    <source>
        <strain evidence="10">ATCC 33173 / DSM 2581 / NBRC 15536 / NCIMB 2198 / 1H9</strain>
    </source>
</reference>
<evidence type="ECO:0000256" key="5">
    <source>
        <dbReference type="ARBA" id="ARBA00022989"/>
    </source>
</evidence>
<dbReference type="PROSITE" id="PS50928">
    <property type="entry name" value="ABC_TM1"/>
    <property type="match status" value="1"/>
</dbReference>
<name>E1V3J3_HALED</name>
<keyword evidence="5 7" id="KW-1133">Transmembrane helix</keyword>
<keyword evidence="3" id="KW-1003">Cell membrane</keyword>
<dbReference type="HOGENOM" id="CLU_016047_1_1_6"/>